<dbReference type="RefSeq" id="XP_030982674.1">
    <property type="nucleotide sequence ID" value="XM_031125889.1"/>
</dbReference>
<dbReference type="GeneID" id="41960798"/>
<dbReference type="PANTHER" id="PTHR43827:SF3">
    <property type="entry name" value="NADP-DEPENDENT OXIDOREDUCTASE DOMAIN-CONTAINING PROTEIN"/>
    <property type="match status" value="1"/>
</dbReference>
<dbReference type="SUPFAM" id="SSF51430">
    <property type="entry name" value="NAD(P)-linked oxidoreductase"/>
    <property type="match status" value="1"/>
</dbReference>
<name>A0A6P8B6N3_PYRGI</name>
<protein>
    <recommendedName>
        <fullName evidence="7">NADP-dependent oxidoreductase domain-containing protein</fullName>
    </recommendedName>
</protein>
<feature type="binding site" evidence="5">
    <location>
        <position position="79"/>
    </location>
    <ligand>
        <name>substrate</name>
    </ligand>
</feature>
<dbReference type="PANTHER" id="PTHR43827">
    <property type="entry name" value="2,5-DIKETO-D-GLUCONIC ACID REDUCTASE"/>
    <property type="match status" value="1"/>
</dbReference>
<dbReference type="Proteomes" id="UP000515153">
    <property type="component" value="Chromosome I"/>
</dbReference>
<evidence type="ECO:0000259" key="7">
    <source>
        <dbReference type="Pfam" id="PF00248"/>
    </source>
</evidence>
<evidence type="ECO:0000256" key="3">
    <source>
        <dbReference type="ARBA" id="ARBA00023002"/>
    </source>
</evidence>
<gene>
    <name evidence="9" type="ORF">PgNI_05859</name>
</gene>
<dbReference type="CDD" id="cd19071">
    <property type="entry name" value="AKR_AKR1-5-like"/>
    <property type="match status" value="1"/>
</dbReference>
<evidence type="ECO:0000313" key="8">
    <source>
        <dbReference type="Proteomes" id="UP000515153"/>
    </source>
</evidence>
<organism evidence="8 9">
    <name type="scientific">Pyricularia grisea</name>
    <name type="common">Crabgrass-specific blast fungus</name>
    <name type="synonym">Magnaporthe grisea</name>
    <dbReference type="NCBI Taxonomy" id="148305"/>
    <lineage>
        <taxon>Eukaryota</taxon>
        <taxon>Fungi</taxon>
        <taxon>Dikarya</taxon>
        <taxon>Ascomycota</taxon>
        <taxon>Pezizomycotina</taxon>
        <taxon>Sordariomycetes</taxon>
        <taxon>Sordariomycetidae</taxon>
        <taxon>Magnaporthales</taxon>
        <taxon>Pyriculariaceae</taxon>
        <taxon>Pyricularia</taxon>
    </lineage>
</organism>
<keyword evidence="8" id="KW-1185">Reference proteome</keyword>
<feature type="active site" description="Proton donor" evidence="4">
    <location>
        <position position="12"/>
    </location>
</feature>
<comment type="similarity">
    <text evidence="1">Belongs to the aldo/keto reductase family.</text>
</comment>
<evidence type="ECO:0000313" key="9">
    <source>
        <dbReference type="RefSeq" id="XP_030982674.1"/>
    </source>
</evidence>
<evidence type="ECO:0000256" key="1">
    <source>
        <dbReference type="ARBA" id="ARBA00007905"/>
    </source>
</evidence>
<dbReference type="Pfam" id="PF00248">
    <property type="entry name" value="Aldo_ket_red"/>
    <property type="match status" value="1"/>
</dbReference>
<reference evidence="9" key="3">
    <citation type="submission" date="2025-08" db="UniProtKB">
        <authorList>
            <consortium name="RefSeq"/>
        </authorList>
    </citation>
    <scope>IDENTIFICATION</scope>
    <source>
        <strain evidence="9">NI907</strain>
    </source>
</reference>
<proteinExistence type="inferred from homology"/>
<dbReference type="AlphaFoldDB" id="A0A6P8B6N3"/>
<feature type="site" description="Lowers pKa of active site Tyr" evidence="6">
    <location>
        <position position="37"/>
    </location>
</feature>
<dbReference type="PIRSF" id="PIRSF000097">
    <property type="entry name" value="AKR"/>
    <property type="match status" value="1"/>
</dbReference>
<dbReference type="InterPro" id="IPR036812">
    <property type="entry name" value="NAD(P)_OxRdtase_dom_sf"/>
</dbReference>
<reference evidence="9" key="2">
    <citation type="submission" date="2019-10" db="EMBL/GenBank/DDBJ databases">
        <authorList>
            <consortium name="NCBI Genome Project"/>
        </authorList>
    </citation>
    <scope>NUCLEOTIDE SEQUENCE</scope>
    <source>
        <strain evidence="9">NI907</strain>
    </source>
</reference>
<dbReference type="InterPro" id="IPR018170">
    <property type="entry name" value="Aldo/ket_reductase_CS"/>
</dbReference>
<dbReference type="InterPro" id="IPR023210">
    <property type="entry name" value="NADP_OxRdtase_dom"/>
</dbReference>
<evidence type="ECO:0000256" key="6">
    <source>
        <dbReference type="PIRSR" id="PIRSR000097-3"/>
    </source>
</evidence>
<evidence type="ECO:0000256" key="5">
    <source>
        <dbReference type="PIRSR" id="PIRSR000097-2"/>
    </source>
</evidence>
<dbReference type="Gene3D" id="3.20.20.100">
    <property type="entry name" value="NADP-dependent oxidoreductase domain"/>
    <property type="match status" value="1"/>
</dbReference>
<dbReference type="PROSITE" id="PS00798">
    <property type="entry name" value="ALDOKETO_REDUCTASE_1"/>
    <property type="match status" value="1"/>
</dbReference>
<evidence type="ECO:0000256" key="2">
    <source>
        <dbReference type="ARBA" id="ARBA00022857"/>
    </source>
</evidence>
<evidence type="ECO:0000256" key="4">
    <source>
        <dbReference type="PIRSR" id="PIRSR000097-1"/>
    </source>
</evidence>
<keyword evidence="2" id="KW-0521">NADP</keyword>
<dbReference type="InterPro" id="IPR020471">
    <property type="entry name" value="AKR"/>
</dbReference>
<dbReference type="PRINTS" id="PR00069">
    <property type="entry name" value="ALDKETRDTASE"/>
</dbReference>
<sequence length="286" mass="31595">MGYRHIDGAHAYGNEKHIGEAIKENGIPRKEIFVTSKLAQTWHDPGHIETALEVSLQDLQLDFGKILVESKLRLLSPMHTKLGRTTRPLGIPVAMARHVLIRQRACHKNTRAQDLKRLVDSGKANAIGVCNFNILKTKRLLATARIKPAHELMDFSAKHGFLLVAHRPLGGRPVSAVRGHPNQSPPTEDPTIAYVASSCDMSPAQVCLSWAVQRSISVIPKSTQTTHLRSNMEVRKLPDELFNLVDGLAASHFGGPVRFLDPSRHIGFDIFDEGNEQPTTDSAPWG</sequence>
<reference evidence="8 9" key="1">
    <citation type="journal article" date="2019" name="Mol. Biol. Evol.">
        <title>Blast fungal genomes show frequent chromosomal changes, gene gains and losses, and effector gene turnover.</title>
        <authorList>
            <person name="Gomez Luciano L.B."/>
            <person name="Jason Tsai I."/>
            <person name="Chuma I."/>
            <person name="Tosa Y."/>
            <person name="Chen Y.H."/>
            <person name="Li J.Y."/>
            <person name="Li M.Y."/>
            <person name="Jade Lu M.Y."/>
            <person name="Nakayashiki H."/>
            <person name="Li W.H."/>
        </authorList>
    </citation>
    <scope>NUCLEOTIDE SEQUENCE [LARGE SCALE GENOMIC DNA]</scope>
    <source>
        <strain evidence="8 9">NI907</strain>
    </source>
</reference>
<feature type="domain" description="NADP-dependent oxidoreductase" evidence="7">
    <location>
        <begin position="2"/>
        <end position="248"/>
    </location>
</feature>
<dbReference type="KEGG" id="pgri:PgNI_05859"/>
<dbReference type="GO" id="GO:0016616">
    <property type="term" value="F:oxidoreductase activity, acting on the CH-OH group of donors, NAD or NADP as acceptor"/>
    <property type="evidence" value="ECO:0007669"/>
    <property type="project" value="UniProtKB-ARBA"/>
</dbReference>
<keyword evidence="3" id="KW-0560">Oxidoreductase</keyword>
<accession>A0A6P8B6N3</accession>